<evidence type="ECO:0000313" key="2">
    <source>
        <dbReference type="Proteomes" id="UP000309997"/>
    </source>
</evidence>
<organism evidence="1 2">
    <name type="scientific">Populus alba</name>
    <name type="common">White poplar</name>
    <dbReference type="NCBI Taxonomy" id="43335"/>
    <lineage>
        <taxon>Eukaryota</taxon>
        <taxon>Viridiplantae</taxon>
        <taxon>Streptophyta</taxon>
        <taxon>Embryophyta</taxon>
        <taxon>Tracheophyta</taxon>
        <taxon>Spermatophyta</taxon>
        <taxon>Magnoliopsida</taxon>
        <taxon>eudicotyledons</taxon>
        <taxon>Gunneridae</taxon>
        <taxon>Pentapetalae</taxon>
        <taxon>rosids</taxon>
        <taxon>fabids</taxon>
        <taxon>Malpighiales</taxon>
        <taxon>Salicaceae</taxon>
        <taxon>Saliceae</taxon>
        <taxon>Populus</taxon>
    </lineage>
</organism>
<gene>
    <name evidence="1" type="ORF">D5086_033363</name>
</gene>
<protein>
    <submittedName>
        <fullName evidence="1">Uncharacterized protein</fullName>
    </submittedName>
</protein>
<reference evidence="1 2" key="1">
    <citation type="journal article" date="2024" name="Plant Biotechnol. J.">
        <title>Genome and CRISPR/Cas9 system of a widespread forest tree (Populus alba) in the world.</title>
        <authorList>
            <person name="Liu Y.J."/>
            <person name="Jiang P.F."/>
            <person name="Han X.M."/>
            <person name="Li X.Y."/>
            <person name="Wang H.M."/>
            <person name="Wang Y.J."/>
            <person name="Wang X.X."/>
            <person name="Zeng Q.Y."/>
        </authorList>
    </citation>
    <scope>NUCLEOTIDE SEQUENCE [LARGE SCALE GENOMIC DNA]</scope>
    <source>
        <strain evidence="2">cv. PAL-ZL1</strain>
    </source>
</reference>
<sequence length="140" mass="15896">MAKQRGRKPKMSSQGKDGTCKEERQVDRFTKDCCSKWIAKWLEPWDHKPFFLMEMGVQLLYLGASKQEGTLYPTGRVTPAWNLVEPSKGNAVHCDQGCNICTIMQFRTEKADSSQKELAVRAAAASIYSTCGFPEVRRRM</sequence>
<dbReference type="Proteomes" id="UP000309997">
    <property type="component" value="Unassembled WGS sequence"/>
</dbReference>
<dbReference type="EMBL" id="RCHU02000019">
    <property type="protein sequence ID" value="KAL3565317.1"/>
    <property type="molecule type" value="Genomic_DNA"/>
</dbReference>
<comment type="caution">
    <text evidence="1">The sequence shown here is derived from an EMBL/GenBank/DDBJ whole genome shotgun (WGS) entry which is preliminary data.</text>
</comment>
<evidence type="ECO:0000313" key="1">
    <source>
        <dbReference type="EMBL" id="KAL3565317.1"/>
    </source>
</evidence>
<proteinExistence type="predicted"/>
<name>A0ACC4AGN4_POPAL</name>
<keyword evidence="2" id="KW-1185">Reference proteome</keyword>
<accession>A0ACC4AGN4</accession>